<dbReference type="Proteomes" id="UP000270988">
    <property type="component" value="Chromosome"/>
</dbReference>
<organism evidence="6 7">
    <name type="scientific">Rothia dentocariosa</name>
    <dbReference type="NCBI Taxonomy" id="2047"/>
    <lineage>
        <taxon>Bacteria</taxon>
        <taxon>Bacillati</taxon>
        <taxon>Actinomycetota</taxon>
        <taxon>Actinomycetes</taxon>
        <taxon>Micrococcales</taxon>
        <taxon>Micrococcaceae</taxon>
        <taxon>Rothia</taxon>
    </lineage>
</organism>
<gene>
    <name evidence="6" type="primary">sepF</name>
    <name evidence="6" type="ORF">NCTC10918_00359</name>
</gene>
<evidence type="ECO:0000256" key="2">
    <source>
        <dbReference type="ARBA" id="ARBA00022618"/>
    </source>
</evidence>
<reference evidence="6 7" key="1">
    <citation type="submission" date="2018-12" db="EMBL/GenBank/DDBJ databases">
        <authorList>
            <consortium name="Pathogen Informatics"/>
        </authorList>
    </citation>
    <scope>NUCLEOTIDE SEQUENCE [LARGE SCALE GENOMIC DNA]</scope>
    <source>
        <strain evidence="6 7">NCTC10918</strain>
    </source>
</reference>
<sequence>MIMNVAEMSDSDAKRLVDFASGLAFGLSGRIERVTGQVFLLTPKT</sequence>
<dbReference type="AlphaFoldDB" id="A0A3S4YJW1"/>
<evidence type="ECO:0000256" key="5">
    <source>
        <dbReference type="ARBA" id="ARBA00044936"/>
    </source>
</evidence>
<evidence type="ECO:0000313" key="7">
    <source>
        <dbReference type="Proteomes" id="UP000270988"/>
    </source>
</evidence>
<dbReference type="PANTHER" id="PTHR35798">
    <property type="entry name" value="CELL DIVISION PROTEIN SEPF"/>
    <property type="match status" value="1"/>
</dbReference>
<dbReference type="Gene3D" id="3.30.110.150">
    <property type="entry name" value="SepF-like protein"/>
    <property type="match status" value="1"/>
</dbReference>
<dbReference type="InterPro" id="IPR023052">
    <property type="entry name" value="Cell_div_SepF"/>
</dbReference>
<proteinExistence type="predicted"/>
<evidence type="ECO:0000256" key="4">
    <source>
        <dbReference type="ARBA" id="ARBA00023306"/>
    </source>
</evidence>
<dbReference type="EMBL" id="LR134521">
    <property type="protein sequence ID" value="VEJ29114.1"/>
    <property type="molecule type" value="Genomic_DNA"/>
</dbReference>
<keyword evidence="3" id="KW-0717">Septation</keyword>
<name>A0A3S4YJW1_9MICC</name>
<evidence type="ECO:0000256" key="3">
    <source>
        <dbReference type="ARBA" id="ARBA00023210"/>
    </source>
</evidence>
<comment type="function">
    <text evidence="5">Cell division protein that is part of the divisome complex and is recruited early to the Z-ring. Probably stimulates Z-ring formation, perhaps through the cross-linking of FtsZ protofilaments. Its function overlaps with FtsA.</text>
</comment>
<dbReference type="Pfam" id="PF04472">
    <property type="entry name" value="SepF"/>
    <property type="match status" value="1"/>
</dbReference>
<protein>
    <submittedName>
        <fullName evidence="6">Cell division protein SepF</fullName>
    </submittedName>
</protein>
<keyword evidence="4" id="KW-0131">Cell cycle</keyword>
<dbReference type="PANTHER" id="PTHR35798:SF1">
    <property type="entry name" value="CELL DIVISION PROTEIN SEPF"/>
    <property type="match status" value="1"/>
</dbReference>
<dbReference type="InterPro" id="IPR038594">
    <property type="entry name" value="SepF-like_sf"/>
</dbReference>
<keyword evidence="2 6" id="KW-0132">Cell division</keyword>
<dbReference type="GO" id="GO:0000917">
    <property type="term" value="P:division septum assembly"/>
    <property type="evidence" value="ECO:0007669"/>
    <property type="project" value="UniProtKB-KW"/>
</dbReference>
<accession>A0A3S4YJW1</accession>
<dbReference type="InterPro" id="IPR007561">
    <property type="entry name" value="Cell_div_SepF/SepF-rel"/>
</dbReference>
<evidence type="ECO:0000256" key="1">
    <source>
        <dbReference type="ARBA" id="ARBA00022490"/>
    </source>
</evidence>
<evidence type="ECO:0000313" key="6">
    <source>
        <dbReference type="EMBL" id="VEJ29114.1"/>
    </source>
</evidence>
<keyword evidence="1" id="KW-0963">Cytoplasm</keyword>